<keyword evidence="6" id="KW-0256">Endoplasmic reticulum</keyword>
<protein>
    <submittedName>
        <fullName evidence="13">Uncharacterized protein</fullName>
    </submittedName>
</protein>
<evidence type="ECO:0000256" key="8">
    <source>
        <dbReference type="ARBA" id="ARBA00022989"/>
    </source>
</evidence>
<evidence type="ECO:0000256" key="12">
    <source>
        <dbReference type="RuleBase" id="RU362121"/>
    </source>
</evidence>
<evidence type="ECO:0000256" key="10">
    <source>
        <dbReference type="ARBA" id="ARBA00023136"/>
    </source>
</evidence>
<evidence type="ECO:0000256" key="3">
    <source>
        <dbReference type="ARBA" id="ARBA00022617"/>
    </source>
</evidence>
<dbReference type="PROSITE" id="PS00191">
    <property type="entry name" value="CYTOCHROME_B5_1"/>
    <property type="match status" value="1"/>
</dbReference>
<dbReference type="SMART" id="SM01117">
    <property type="entry name" value="Cyt-b5"/>
    <property type="match status" value="1"/>
</dbReference>
<dbReference type="InterPro" id="IPR036400">
    <property type="entry name" value="Cyt_B5-like_heme/steroid_sf"/>
</dbReference>
<evidence type="ECO:0000256" key="6">
    <source>
        <dbReference type="ARBA" id="ARBA00022824"/>
    </source>
</evidence>
<keyword evidence="3 12" id="KW-0349">Heme</keyword>
<accession>A0A182J039</accession>
<evidence type="ECO:0000256" key="7">
    <source>
        <dbReference type="ARBA" id="ARBA00022982"/>
    </source>
</evidence>
<dbReference type="GO" id="GO:0020037">
    <property type="term" value="F:heme binding"/>
    <property type="evidence" value="ECO:0007669"/>
    <property type="project" value="UniProtKB-UniRule"/>
</dbReference>
<organism evidence="13">
    <name type="scientific">Anopheles atroparvus</name>
    <name type="common">European mosquito</name>
    <dbReference type="NCBI Taxonomy" id="41427"/>
    <lineage>
        <taxon>Eukaryota</taxon>
        <taxon>Metazoa</taxon>
        <taxon>Ecdysozoa</taxon>
        <taxon>Arthropoda</taxon>
        <taxon>Hexapoda</taxon>
        <taxon>Insecta</taxon>
        <taxon>Pterygota</taxon>
        <taxon>Neoptera</taxon>
        <taxon>Endopterygota</taxon>
        <taxon>Diptera</taxon>
        <taxon>Nematocera</taxon>
        <taxon>Culicoidea</taxon>
        <taxon>Culicidae</taxon>
        <taxon>Anophelinae</taxon>
        <taxon>Anopheles</taxon>
    </lineage>
</organism>
<dbReference type="GO" id="GO:0046872">
    <property type="term" value="F:metal ion binding"/>
    <property type="evidence" value="ECO:0007669"/>
    <property type="project" value="UniProtKB-UniRule"/>
</dbReference>
<dbReference type="EnsemblMetazoa" id="AATE008789-RA">
    <property type="protein sequence ID" value="AATE008789-PA.1"/>
    <property type="gene ID" value="AATE008789"/>
</dbReference>
<comment type="similarity">
    <text evidence="11 12">Belongs to the cytochrome b5 family.</text>
</comment>
<dbReference type="InterPro" id="IPR018506">
    <property type="entry name" value="Cyt_B5_heme-BS"/>
</dbReference>
<dbReference type="VEuPathDB" id="VectorBase:AATE008789"/>
<keyword evidence="9 12" id="KW-0408">Iron</keyword>
<dbReference type="STRING" id="41427.A0A182J039"/>
<reference evidence="13" key="1">
    <citation type="submission" date="2022-08" db="UniProtKB">
        <authorList>
            <consortium name="EnsemblMetazoa"/>
        </authorList>
    </citation>
    <scope>IDENTIFICATION</scope>
    <source>
        <strain evidence="13">EBRO</strain>
    </source>
</reference>
<evidence type="ECO:0000256" key="4">
    <source>
        <dbReference type="ARBA" id="ARBA00022692"/>
    </source>
</evidence>
<dbReference type="AlphaFoldDB" id="A0A182J039"/>
<comment type="subcellular location">
    <subcellularLocation>
        <location evidence="1">Endoplasmic reticulum membrane</location>
        <topology evidence="1">Single-pass membrane protein</topology>
        <orientation evidence="1">Cytoplasmic side</orientation>
    </subcellularLocation>
</comment>
<dbReference type="PROSITE" id="PS50255">
    <property type="entry name" value="CYTOCHROME_B5_2"/>
    <property type="match status" value="1"/>
</dbReference>
<dbReference type="GO" id="GO:0005789">
    <property type="term" value="C:endoplasmic reticulum membrane"/>
    <property type="evidence" value="ECO:0007669"/>
    <property type="project" value="UniProtKB-SubCell"/>
</dbReference>
<evidence type="ECO:0000256" key="5">
    <source>
        <dbReference type="ARBA" id="ARBA00022723"/>
    </source>
</evidence>
<evidence type="ECO:0000256" key="1">
    <source>
        <dbReference type="ARBA" id="ARBA00004131"/>
    </source>
</evidence>
<sequence>MAPTELKQYSLADVASHNKPNDLWMIIHDKVYDVTKFLQEHPGGEEVLIEVAGKEASSEFDDVGHSTDAKESMKKFLIGEVIEAERKAKKSHGSKMTPAARSALVAGSVLAIGAGLAMIFKATGSRK</sequence>
<keyword evidence="4 12" id="KW-0812">Transmembrane</keyword>
<dbReference type="PANTHER" id="PTHR19359">
    <property type="entry name" value="CYTOCHROME B5"/>
    <property type="match status" value="1"/>
</dbReference>
<dbReference type="PRINTS" id="PR00363">
    <property type="entry name" value="CYTOCHROMEB5"/>
</dbReference>
<name>A0A182J039_ANOAO</name>
<evidence type="ECO:0000256" key="9">
    <source>
        <dbReference type="ARBA" id="ARBA00023004"/>
    </source>
</evidence>
<dbReference type="PANTHER" id="PTHR19359:SF129">
    <property type="entry name" value="CYTOCHROME B5 ISOFORM B"/>
    <property type="match status" value="1"/>
</dbReference>
<keyword evidence="7" id="KW-0249">Electron transport</keyword>
<feature type="transmembrane region" description="Helical" evidence="12">
    <location>
        <begin position="99"/>
        <end position="120"/>
    </location>
</feature>
<evidence type="ECO:0000313" key="13">
    <source>
        <dbReference type="EnsemblMetazoa" id="AATE008789-PA.1"/>
    </source>
</evidence>
<dbReference type="Gene3D" id="3.10.120.10">
    <property type="entry name" value="Cytochrome b5-like heme/steroid binding domain"/>
    <property type="match status" value="1"/>
</dbReference>
<keyword evidence="2" id="KW-0813">Transport</keyword>
<keyword evidence="10 12" id="KW-0472">Membrane</keyword>
<dbReference type="SUPFAM" id="SSF55856">
    <property type="entry name" value="Cytochrome b5-like heme/steroid binding domain"/>
    <property type="match status" value="1"/>
</dbReference>
<dbReference type="InterPro" id="IPR050668">
    <property type="entry name" value="Cytochrome_b5"/>
</dbReference>
<dbReference type="Pfam" id="PF00173">
    <property type="entry name" value="Cyt-b5"/>
    <property type="match status" value="1"/>
</dbReference>
<evidence type="ECO:0000256" key="2">
    <source>
        <dbReference type="ARBA" id="ARBA00022448"/>
    </source>
</evidence>
<dbReference type="InterPro" id="IPR001199">
    <property type="entry name" value="Cyt_B5-like_heme/steroid-bd"/>
</dbReference>
<keyword evidence="8 12" id="KW-1133">Transmembrane helix</keyword>
<keyword evidence="5 12" id="KW-0479">Metal-binding</keyword>
<proteinExistence type="inferred from homology"/>
<evidence type="ECO:0000256" key="11">
    <source>
        <dbReference type="ARBA" id="ARBA00038168"/>
    </source>
</evidence>
<dbReference type="FunFam" id="3.10.120.10:FF:000002">
    <property type="entry name" value="Cytochrome b5 type B"/>
    <property type="match status" value="1"/>
</dbReference>